<keyword evidence="2 11" id="KW-0963">Cytoplasm</keyword>
<evidence type="ECO:0000256" key="10">
    <source>
        <dbReference type="ARBA" id="ARBA00023242"/>
    </source>
</evidence>
<keyword evidence="3 11" id="KW-0533">Nickel</keyword>
<dbReference type="FunFam" id="2.60.120.10:FF:000099">
    <property type="entry name" value="1,2-dihydroxy-3-keto-5-methylthiopentene dioxygenase"/>
    <property type="match status" value="1"/>
</dbReference>
<comment type="similarity">
    <text evidence="11">Belongs to the acireductone dioxygenase (ARD) family.</text>
</comment>
<feature type="binding site" evidence="11">
    <location>
        <position position="88"/>
    </location>
    <ligand>
        <name>Ni(2+)</name>
        <dbReference type="ChEBI" id="CHEBI:49786"/>
        <note>for nickel-dependent acireductone dioxygenase activity</note>
    </ligand>
</feature>
<organism evidence="12 13">
    <name type="scientific">Schizosaccharomyces osmophilus</name>
    <dbReference type="NCBI Taxonomy" id="2545709"/>
    <lineage>
        <taxon>Eukaryota</taxon>
        <taxon>Fungi</taxon>
        <taxon>Dikarya</taxon>
        <taxon>Ascomycota</taxon>
        <taxon>Taphrinomycotina</taxon>
        <taxon>Schizosaccharomycetes</taxon>
        <taxon>Schizosaccharomycetales</taxon>
        <taxon>Schizosaccharomycetaceae</taxon>
        <taxon>Schizosaccharomyces</taxon>
    </lineage>
</organism>
<dbReference type="InterPro" id="IPR027496">
    <property type="entry name" value="ARD_euk"/>
</dbReference>
<evidence type="ECO:0000313" key="13">
    <source>
        <dbReference type="Proteomes" id="UP001212411"/>
    </source>
</evidence>
<dbReference type="EC" id="1.13.11.53" evidence="11"/>
<evidence type="ECO:0000256" key="9">
    <source>
        <dbReference type="ARBA" id="ARBA00023167"/>
    </source>
</evidence>
<name>A0AAF0AU37_9SCHI</name>
<dbReference type="GO" id="GO:0016151">
    <property type="term" value="F:nickel cation binding"/>
    <property type="evidence" value="ECO:0007669"/>
    <property type="project" value="UniProtKB-UniRule"/>
</dbReference>
<evidence type="ECO:0000256" key="1">
    <source>
        <dbReference type="ARBA" id="ARBA00000428"/>
    </source>
</evidence>
<comment type="subcellular location">
    <subcellularLocation>
        <location evidence="11">Cytoplasm</location>
    </subcellularLocation>
    <subcellularLocation>
        <location evidence="11">Nucleus</location>
    </subcellularLocation>
</comment>
<feature type="binding site" evidence="11">
    <location>
        <position position="84"/>
    </location>
    <ligand>
        <name>Fe(2+)</name>
        <dbReference type="ChEBI" id="CHEBI:29033"/>
        <note>for iron-dependent acireductone dioxygenase activity</note>
    </ligand>
</feature>
<feature type="binding site" evidence="11">
    <location>
        <position position="82"/>
    </location>
    <ligand>
        <name>Ni(2+)</name>
        <dbReference type="ChEBI" id="CHEBI:49786"/>
        <note>for nickel-dependent acireductone dioxygenase activity</note>
    </ligand>
</feature>
<dbReference type="GeneID" id="80874182"/>
<proteinExistence type="inferred from homology"/>
<sequence length="173" mass="20256">MRAYLFQDEGDQRKPNDSGIPITEAQLNAAKVISSHSDGDLYAFADELMKQYGFKSRDEVSVSRIKLGERYDSMVKKFFEEHLHEDEEIRLIMDGRGYFDLRSVDDKWVRLLVEKGDLIILPAGIYHRFTTASDDYIHAMRLFRENPRWIALPRSHETDNVDARQDYKHLITS</sequence>
<reference evidence="12 13" key="1">
    <citation type="journal article" date="2023" name="G3 (Bethesda)">
        <title>A high-quality reference genome for the fission yeast Schizosaccharomyces osmophilus.</title>
        <authorList>
            <person name="Jia G.S."/>
            <person name="Zhang W.C."/>
            <person name="Liang Y."/>
            <person name="Liu X.H."/>
            <person name="Rhind N."/>
            <person name="Pidoux A."/>
            <person name="Brysch-Herzberg M."/>
            <person name="Du L.L."/>
        </authorList>
    </citation>
    <scope>NUCLEOTIDE SEQUENCE [LARGE SCALE GENOMIC DNA]</scope>
    <source>
        <strain evidence="12 13">CBS 15793</strain>
    </source>
</reference>
<dbReference type="GO" id="GO:0010308">
    <property type="term" value="F:acireductone dioxygenase (Ni2+-requiring) activity"/>
    <property type="evidence" value="ECO:0007669"/>
    <property type="project" value="UniProtKB-UniRule"/>
</dbReference>
<comment type="pathway">
    <text evidence="11">Amino-acid biosynthesis; L-methionine biosynthesis via salvage pathway; L-methionine from S-methyl-5-thio-alpha-D-ribose 1-phosphate: step 5/6.</text>
</comment>
<dbReference type="InterPro" id="IPR011051">
    <property type="entry name" value="RmlC_Cupin_sf"/>
</dbReference>
<keyword evidence="10 11" id="KW-0539">Nucleus</keyword>
<dbReference type="Proteomes" id="UP001212411">
    <property type="component" value="Chromosome 1"/>
</dbReference>
<evidence type="ECO:0000256" key="8">
    <source>
        <dbReference type="ARBA" id="ARBA00023004"/>
    </source>
</evidence>
<keyword evidence="9 11" id="KW-0486">Methionine biosynthesis</keyword>
<feature type="binding site" evidence="11">
    <location>
        <position position="84"/>
    </location>
    <ligand>
        <name>Ni(2+)</name>
        <dbReference type="ChEBI" id="CHEBI:49786"/>
        <note>for nickel-dependent acireductone dioxygenase activity</note>
    </ligand>
</feature>
<dbReference type="HAMAP" id="MF_03154">
    <property type="entry name" value="Salvage_MtnD_euk"/>
    <property type="match status" value="1"/>
</dbReference>
<dbReference type="InterPro" id="IPR004313">
    <property type="entry name" value="ARD"/>
</dbReference>
<protein>
    <recommendedName>
        <fullName evidence="11">Acireductone dioxygenase</fullName>
    </recommendedName>
    <alternativeName>
        <fullName evidence="11">Acireductone dioxygenase (Fe(2+)-requiring)</fullName>
        <shortName evidence="11">ARD'</shortName>
        <shortName evidence="11">Fe-ARD</shortName>
        <ecNumber evidence="11">1.13.11.54</ecNumber>
    </alternativeName>
    <alternativeName>
        <fullName evidence="11">Acireductone dioxygenase (Ni(2+)-requiring)</fullName>
        <shortName evidence="11">ARD</shortName>
        <shortName evidence="11">Ni-ARD</shortName>
        <ecNumber evidence="11">1.13.11.53</ecNumber>
    </alternativeName>
</protein>
<feature type="binding site" evidence="11">
    <location>
        <position position="127"/>
    </location>
    <ligand>
        <name>Fe(2+)</name>
        <dbReference type="ChEBI" id="CHEBI:29033"/>
        <note>for iron-dependent acireductone dioxygenase activity</note>
    </ligand>
</feature>
<evidence type="ECO:0000256" key="2">
    <source>
        <dbReference type="ARBA" id="ARBA00022490"/>
    </source>
</evidence>
<evidence type="ECO:0000256" key="11">
    <source>
        <dbReference type="HAMAP-Rule" id="MF_03154"/>
    </source>
</evidence>
<evidence type="ECO:0000313" key="12">
    <source>
        <dbReference type="EMBL" id="WBW70565.1"/>
    </source>
</evidence>
<dbReference type="SUPFAM" id="SSF51182">
    <property type="entry name" value="RmlC-like cupins"/>
    <property type="match status" value="1"/>
</dbReference>
<dbReference type="InterPro" id="IPR014710">
    <property type="entry name" value="RmlC-like_jellyroll"/>
</dbReference>
<dbReference type="GO" id="GO:0005634">
    <property type="term" value="C:nucleus"/>
    <property type="evidence" value="ECO:0007669"/>
    <property type="project" value="UniProtKB-SubCell"/>
</dbReference>
<dbReference type="GO" id="GO:0005737">
    <property type="term" value="C:cytoplasm"/>
    <property type="evidence" value="ECO:0007669"/>
    <property type="project" value="UniProtKB-SubCell"/>
</dbReference>
<keyword evidence="6 11" id="KW-0223">Dioxygenase</keyword>
<feature type="binding site" evidence="11">
    <location>
        <position position="88"/>
    </location>
    <ligand>
        <name>Fe(2+)</name>
        <dbReference type="ChEBI" id="CHEBI:29033"/>
        <note>for iron-dependent acireductone dioxygenase activity</note>
    </ligand>
</feature>
<feature type="binding site" evidence="11">
    <location>
        <position position="127"/>
    </location>
    <ligand>
        <name>Ni(2+)</name>
        <dbReference type="ChEBI" id="CHEBI:49786"/>
        <note>for nickel-dependent acireductone dioxygenase activity</note>
    </ligand>
</feature>
<dbReference type="Gene3D" id="2.60.120.10">
    <property type="entry name" value="Jelly Rolls"/>
    <property type="match status" value="1"/>
</dbReference>
<dbReference type="KEGG" id="som:SOMG_00699"/>
<evidence type="ECO:0000256" key="7">
    <source>
        <dbReference type="ARBA" id="ARBA00023002"/>
    </source>
</evidence>
<dbReference type="PANTHER" id="PTHR23418">
    <property type="entry name" value="ACIREDUCTONE DIOXYGENASE"/>
    <property type="match status" value="1"/>
</dbReference>
<dbReference type="AlphaFoldDB" id="A0AAF0AU37"/>
<dbReference type="GO" id="GO:0010309">
    <property type="term" value="F:acireductone dioxygenase [iron(II)-requiring] activity"/>
    <property type="evidence" value="ECO:0007669"/>
    <property type="project" value="UniProtKB-UniRule"/>
</dbReference>
<comment type="catalytic activity">
    <reaction evidence="1 11">
        <text>1,2-dihydroxy-5-(methylsulfanyl)pent-1-en-3-one + O2 = 4-methylsulfanyl-2-oxobutanoate + formate + 2 H(+)</text>
        <dbReference type="Rhea" id="RHEA:24504"/>
        <dbReference type="ChEBI" id="CHEBI:15378"/>
        <dbReference type="ChEBI" id="CHEBI:15379"/>
        <dbReference type="ChEBI" id="CHEBI:15740"/>
        <dbReference type="ChEBI" id="CHEBI:16723"/>
        <dbReference type="ChEBI" id="CHEBI:49252"/>
        <dbReference type="EC" id="1.13.11.54"/>
    </reaction>
</comment>
<dbReference type="Pfam" id="PF03079">
    <property type="entry name" value="ARD"/>
    <property type="match status" value="1"/>
</dbReference>
<dbReference type="GO" id="GO:0019509">
    <property type="term" value="P:L-methionine salvage from methylthioadenosine"/>
    <property type="evidence" value="ECO:0007669"/>
    <property type="project" value="UniProtKB-UniRule"/>
</dbReference>
<comment type="cofactor">
    <cofactor evidence="11">
        <name>Fe(2+)</name>
        <dbReference type="ChEBI" id="CHEBI:29033"/>
    </cofactor>
    <cofactor evidence="11">
        <name>Ni(2+)</name>
        <dbReference type="ChEBI" id="CHEBI:49786"/>
    </cofactor>
    <text evidence="11">Binds either 1 Fe or Ni cation per monomer. Iron-binding promotes an acireductone dioxygenase reaction producing 2-keto-4-methylthiobutyrate, while nickel-binding promotes an acireductone dioxygenase reaction producing 3-(methylsulfanyl)propanoate.</text>
</comment>
<dbReference type="EC" id="1.13.11.54" evidence="11"/>
<evidence type="ECO:0000256" key="3">
    <source>
        <dbReference type="ARBA" id="ARBA00022596"/>
    </source>
</evidence>
<keyword evidence="4 11" id="KW-0028">Amino-acid biosynthesis</keyword>
<feature type="binding site" evidence="11">
    <location>
        <position position="82"/>
    </location>
    <ligand>
        <name>Fe(2+)</name>
        <dbReference type="ChEBI" id="CHEBI:29033"/>
        <note>for iron-dependent acireductone dioxygenase activity</note>
    </ligand>
</feature>
<dbReference type="CDD" id="cd02232">
    <property type="entry name" value="cupin_ARD"/>
    <property type="match status" value="1"/>
</dbReference>
<comment type="function">
    <text evidence="11">Catalyzes 2 different reactions between oxygen and the acireductone 1,2-dihydroxy-3-keto-5-methylthiopentene (DHK-MTPene) depending upon the metal bound in the active site. Fe-containing acireductone dioxygenase (Fe-ARD) produces formate and 2-keto-4-methylthiobutyrate (KMTB), the alpha-ketoacid precursor of methionine in the methionine recycle pathway. Ni-containing acireductone dioxygenase (Ni-ARD) produces methylthiopropionate, carbon monoxide and formate, and does not lie on the methionine recycle pathway.</text>
</comment>
<dbReference type="GO" id="GO:0005506">
    <property type="term" value="F:iron ion binding"/>
    <property type="evidence" value="ECO:0007669"/>
    <property type="project" value="UniProtKB-UniRule"/>
</dbReference>
<comment type="catalytic activity">
    <reaction evidence="11">
        <text>1,2-dihydroxy-5-(methylsulfanyl)pent-1-en-3-one + O2 = 3-(methylsulfanyl)propanoate + CO + formate + 2 H(+)</text>
        <dbReference type="Rhea" id="RHEA:14161"/>
        <dbReference type="ChEBI" id="CHEBI:15378"/>
        <dbReference type="ChEBI" id="CHEBI:15379"/>
        <dbReference type="ChEBI" id="CHEBI:15740"/>
        <dbReference type="ChEBI" id="CHEBI:17245"/>
        <dbReference type="ChEBI" id="CHEBI:49016"/>
        <dbReference type="ChEBI" id="CHEBI:49252"/>
        <dbReference type="EC" id="1.13.11.53"/>
    </reaction>
</comment>
<keyword evidence="8 11" id="KW-0408">Iron</keyword>
<evidence type="ECO:0000256" key="6">
    <source>
        <dbReference type="ARBA" id="ARBA00022964"/>
    </source>
</evidence>
<dbReference type="PANTHER" id="PTHR23418:SF0">
    <property type="entry name" value="ACIREDUCTONE DIOXYGENASE"/>
    <property type="match status" value="1"/>
</dbReference>
<keyword evidence="7 11" id="KW-0560">Oxidoreductase</keyword>
<dbReference type="RefSeq" id="XP_056034808.1">
    <property type="nucleotide sequence ID" value="XM_056179493.1"/>
</dbReference>
<accession>A0AAF0AU37</accession>
<keyword evidence="5 11" id="KW-0479">Metal-binding</keyword>
<keyword evidence="13" id="KW-1185">Reference proteome</keyword>
<evidence type="ECO:0000256" key="5">
    <source>
        <dbReference type="ARBA" id="ARBA00022723"/>
    </source>
</evidence>
<dbReference type="EMBL" id="CP115611">
    <property type="protein sequence ID" value="WBW70565.1"/>
    <property type="molecule type" value="Genomic_DNA"/>
</dbReference>
<gene>
    <name evidence="12" type="primary">adi1</name>
    <name evidence="11" type="synonym">ADI1</name>
    <name evidence="12" type="ORF">SOMG_00699</name>
</gene>
<evidence type="ECO:0000256" key="4">
    <source>
        <dbReference type="ARBA" id="ARBA00022605"/>
    </source>
</evidence>